<dbReference type="OMA" id="TTECNCI"/>
<accession>A0A067C2J1</accession>
<dbReference type="SMART" id="SM00004">
    <property type="entry name" value="NL"/>
    <property type="match status" value="1"/>
</dbReference>
<dbReference type="InterPro" id="IPR000800">
    <property type="entry name" value="Notch_dom"/>
</dbReference>
<evidence type="ECO:0000256" key="1">
    <source>
        <dbReference type="ARBA" id="ARBA00022614"/>
    </source>
</evidence>
<feature type="transmembrane region" description="Helical" evidence="5">
    <location>
        <begin position="81"/>
        <end position="102"/>
    </location>
</feature>
<dbReference type="PANTHER" id="PTHR24366">
    <property type="entry name" value="IG(IMMUNOGLOBULIN) AND LRR(LEUCINE RICH REPEAT) DOMAINS"/>
    <property type="match status" value="1"/>
</dbReference>
<dbReference type="Proteomes" id="UP000030745">
    <property type="component" value="Unassembled WGS sequence"/>
</dbReference>
<sequence>MAHSLHWYAQIYSTSRTLCVSSLPQLALRVMPGVTNFGVLRRVAISLRYKRHALGPPRGAVPASGWRAFTLEQRHGRLLQLVLALNVLWGLAVAVTSVRALYLRSPCPAYCVYASAPWFTTECNCIYALLNCRDVGIEADDSIDDRFASSIVGPNLVFLHVQRCAVPNGLALETISQFQSLHSLKLEVTQLVRWDVIGTSLPSSLMLLDVRYSRLSSVPRIMRSMPPSVRWLFFVGHPQLTDISSDVYANWTNLLSLWLGENALSHVRPTDIAQLTLLQIVDLSNNQIAAIPEAEFGDLPMLRTLYLHNNAIRVFPSTLLQAKPNLVLTLNHNPITTIADTVGLSVHIASTPFCTATTASSACYDDCAPSCGRLFVGNYLCDRSCNTTACAFDGGDCHF</sequence>
<dbReference type="Pfam" id="PF13855">
    <property type="entry name" value="LRR_8"/>
    <property type="match status" value="1"/>
</dbReference>
<evidence type="ECO:0000256" key="3">
    <source>
        <dbReference type="ARBA" id="ARBA00023157"/>
    </source>
</evidence>
<protein>
    <recommendedName>
        <fullName evidence="6">LNR domain-containing protein</fullName>
    </recommendedName>
</protein>
<evidence type="ECO:0000313" key="8">
    <source>
        <dbReference type="Proteomes" id="UP000030745"/>
    </source>
</evidence>
<dbReference type="GeneID" id="24133488"/>
<dbReference type="SUPFAM" id="SSF52058">
    <property type="entry name" value="L domain-like"/>
    <property type="match status" value="1"/>
</dbReference>
<feature type="domain" description="LNR" evidence="6">
    <location>
        <begin position="356"/>
        <end position="398"/>
    </location>
</feature>
<keyword evidence="5" id="KW-0812">Transmembrane</keyword>
<dbReference type="Gene3D" id="3.80.10.10">
    <property type="entry name" value="Ribonuclease Inhibitor"/>
    <property type="match status" value="1"/>
</dbReference>
<keyword evidence="4" id="KW-0325">Glycoprotein</keyword>
<evidence type="ECO:0000259" key="6">
    <source>
        <dbReference type="SMART" id="SM00004"/>
    </source>
</evidence>
<keyword evidence="2" id="KW-0677">Repeat</keyword>
<evidence type="ECO:0000256" key="2">
    <source>
        <dbReference type="ARBA" id="ARBA00022737"/>
    </source>
</evidence>
<dbReference type="KEGG" id="spar:SPRG_11452"/>
<gene>
    <name evidence="7" type="ORF">SPRG_11452</name>
</gene>
<dbReference type="VEuPathDB" id="FungiDB:SPRG_11452"/>
<dbReference type="InterPro" id="IPR032675">
    <property type="entry name" value="LRR_dom_sf"/>
</dbReference>
<dbReference type="OrthoDB" id="76052at2759"/>
<organism evidence="7 8">
    <name type="scientific">Saprolegnia parasitica (strain CBS 223.65)</name>
    <dbReference type="NCBI Taxonomy" id="695850"/>
    <lineage>
        <taxon>Eukaryota</taxon>
        <taxon>Sar</taxon>
        <taxon>Stramenopiles</taxon>
        <taxon>Oomycota</taxon>
        <taxon>Saprolegniomycetes</taxon>
        <taxon>Saprolegniales</taxon>
        <taxon>Saprolegniaceae</taxon>
        <taxon>Saprolegnia</taxon>
    </lineage>
</organism>
<dbReference type="EMBL" id="KK583254">
    <property type="protein sequence ID" value="KDO23360.1"/>
    <property type="molecule type" value="Genomic_DNA"/>
</dbReference>
<evidence type="ECO:0000313" key="7">
    <source>
        <dbReference type="EMBL" id="KDO23360.1"/>
    </source>
</evidence>
<keyword evidence="3" id="KW-1015">Disulfide bond</keyword>
<dbReference type="STRING" id="695850.A0A067C2J1"/>
<dbReference type="InterPro" id="IPR001611">
    <property type="entry name" value="Leu-rich_rpt"/>
</dbReference>
<dbReference type="RefSeq" id="XP_012205851.1">
    <property type="nucleotide sequence ID" value="XM_012350461.1"/>
</dbReference>
<dbReference type="InterPro" id="IPR003591">
    <property type="entry name" value="Leu-rich_rpt_typical-subtyp"/>
</dbReference>
<proteinExistence type="predicted"/>
<keyword evidence="8" id="KW-1185">Reference proteome</keyword>
<dbReference type="SMART" id="SM00369">
    <property type="entry name" value="LRR_TYP"/>
    <property type="match status" value="3"/>
</dbReference>
<reference evidence="7 8" key="1">
    <citation type="journal article" date="2013" name="PLoS Genet.">
        <title>Distinctive expansion of potential virulence genes in the genome of the oomycete fish pathogen Saprolegnia parasitica.</title>
        <authorList>
            <person name="Jiang R.H."/>
            <person name="de Bruijn I."/>
            <person name="Haas B.J."/>
            <person name="Belmonte R."/>
            <person name="Lobach L."/>
            <person name="Christie J."/>
            <person name="van den Ackerveken G."/>
            <person name="Bottin A."/>
            <person name="Bulone V."/>
            <person name="Diaz-Moreno S.M."/>
            <person name="Dumas B."/>
            <person name="Fan L."/>
            <person name="Gaulin E."/>
            <person name="Govers F."/>
            <person name="Grenville-Briggs L.J."/>
            <person name="Horner N.R."/>
            <person name="Levin J.Z."/>
            <person name="Mammella M."/>
            <person name="Meijer H.J."/>
            <person name="Morris P."/>
            <person name="Nusbaum C."/>
            <person name="Oome S."/>
            <person name="Phillips A.J."/>
            <person name="van Rooyen D."/>
            <person name="Rzeszutek E."/>
            <person name="Saraiva M."/>
            <person name="Secombes C.J."/>
            <person name="Seidl M.F."/>
            <person name="Snel B."/>
            <person name="Stassen J.H."/>
            <person name="Sykes S."/>
            <person name="Tripathy S."/>
            <person name="van den Berg H."/>
            <person name="Vega-Arreguin J.C."/>
            <person name="Wawra S."/>
            <person name="Young S.K."/>
            <person name="Zeng Q."/>
            <person name="Dieguez-Uribeondo J."/>
            <person name="Russ C."/>
            <person name="Tyler B.M."/>
            <person name="van West P."/>
        </authorList>
    </citation>
    <scope>NUCLEOTIDE SEQUENCE [LARGE SCALE GENOMIC DNA]</scope>
    <source>
        <strain evidence="7 8">CBS 223.65</strain>
    </source>
</reference>
<evidence type="ECO:0000256" key="5">
    <source>
        <dbReference type="SAM" id="Phobius"/>
    </source>
</evidence>
<name>A0A067C2J1_SAPPC</name>
<evidence type="ECO:0000256" key="4">
    <source>
        <dbReference type="ARBA" id="ARBA00023180"/>
    </source>
</evidence>
<keyword evidence="5" id="KW-0472">Membrane</keyword>
<dbReference type="Pfam" id="PF00066">
    <property type="entry name" value="Notch"/>
    <property type="match status" value="1"/>
</dbReference>
<dbReference type="AlphaFoldDB" id="A0A067C2J1"/>
<keyword evidence="5" id="KW-1133">Transmembrane helix</keyword>
<keyword evidence="1" id="KW-0433">Leucine-rich repeat</keyword>
<dbReference type="Gene3D" id="3.30.300.320">
    <property type="match status" value="1"/>
</dbReference>
<dbReference type="PANTHER" id="PTHR24366:SF96">
    <property type="entry name" value="LEUCINE RICH REPEAT CONTAINING 53"/>
    <property type="match status" value="1"/>
</dbReference>